<proteinExistence type="predicted"/>
<dbReference type="Proteomes" id="UP001431313">
    <property type="component" value="Unassembled WGS sequence"/>
</dbReference>
<gene>
    <name evidence="1" type="ORF">NX801_29930</name>
</gene>
<accession>A0ABT2CQT2</accession>
<keyword evidence="2" id="KW-1185">Reference proteome</keyword>
<sequence>MDQEPWRRAGRHEGLRGLGIDVEPGEQLFATLTALTLHAATLDAVAAGRPLTTDTLRAIPLSTVAEAATAKRDYEFLAGLPAQTIDAADAAAVNRFRLATYSTGRTSRWLFSLTRELHHTMITLARRSPHPSPDCGQLTDWVRDLRKAP</sequence>
<dbReference type="RefSeq" id="WP_258791108.1">
    <property type="nucleotide sequence ID" value="NZ_JANUGQ010000045.1"/>
</dbReference>
<reference evidence="1" key="1">
    <citation type="submission" date="2022-08" db="EMBL/GenBank/DDBJ databases">
        <authorList>
            <person name="Somphong A."/>
            <person name="Phongsopitanun W."/>
        </authorList>
    </citation>
    <scope>NUCLEOTIDE SEQUENCE</scope>
    <source>
        <strain evidence="1">LP05-1</strain>
    </source>
</reference>
<protein>
    <submittedName>
        <fullName evidence="1">Uncharacterized protein</fullName>
    </submittedName>
</protein>
<name>A0ABT2CQT2_9ACTN</name>
<organism evidence="1 2">
    <name type="scientific">Streptomyces pyxinae</name>
    <dbReference type="NCBI Taxonomy" id="2970734"/>
    <lineage>
        <taxon>Bacteria</taxon>
        <taxon>Bacillati</taxon>
        <taxon>Actinomycetota</taxon>
        <taxon>Actinomycetes</taxon>
        <taxon>Kitasatosporales</taxon>
        <taxon>Streptomycetaceae</taxon>
        <taxon>Streptomyces</taxon>
    </lineage>
</organism>
<comment type="caution">
    <text evidence="1">The sequence shown here is derived from an EMBL/GenBank/DDBJ whole genome shotgun (WGS) entry which is preliminary data.</text>
</comment>
<evidence type="ECO:0000313" key="2">
    <source>
        <dbReference type="Proteomes" id="UP001431313"/>
    </source>
</evidence>
<dbReference type="EMBL" id="JANUGQ010000045">
    <property type="protein sequence ID" value="MCS0639783.1"/>
    <property type="molecule type" value="Genomic_DNA"/>
</dbReference>
<evidence type="ECO:0000313" key="1">
    <source>
        <dbReference type="EMBL" id="MCS0639783.1"/>
    </source>
</evidence>